<dbReference type="PANTHER" id="PTHR13395">
    <property type="entry name" value="SISTER CHROMATID COHESION PROTEIN DCC1-RELATED"/>
    <property type="match status" value="1"/>
</dbReference>
<dbReference type="InterPro" id="IPR019128">
    <property type="entry name" value="Dcc1"/>
</dbReference>
<comment type="similarity">
    <text evidence="1">Belongs to the DCC1 family.</text>
</comment>
<reference evidence="5" key="1">
    <citation type="journal article" date="2014" name="Proc. Natl. Acad. Sci. U.S.A.">
        <title>Extensive sampling of basidiomycete genomes demonstrates inadequacy of the white-rot/brown-rot paradigm for wood decay fungi.</title>
        <authorList>
            <person name="Riley R."/>
            <person name="Salamov A.A."/>
            <person name="Brown D.W."/>
            <person name="Nagy L.G."/>
            <person name="Floudas D."/>
            <person name="Held B.W."/>
            <person name="Levasseur A."/>
            <person name="Lombard V."/>
            <person name="Morin E."/>
            <person name="Otillar R."/>
            <person name="Lindquist E.A."/>
            <person name="Sun H."/>
            <person name="LaButti K.M."/>
            <person name="Schmutz J."/>
            <person name="Jabbour D."/>
            <person name="Luo H."/>
            <person name="Baker S.E."/>
            <person name="Pisabarro A.G."/>
            <person name="Walton J.D."/>
            <person name="Blanchette R.A."/>
            <person name="Henrissat B."/>
            <person name="Martin F."/>
            <person name="Cullen D."/>
            <person name="Hibbett D.S."/>
            <person name="Grigoriev I.V."/>
        </authorList>
    </citation>
    <scope>NUCLEOTIDE SEQUENCE [LARGE SCALE GENOMIC DNA]</scope>
    <source>
        <strain evidence="5">FD-172 SS1</strain>
    </source>
</reference>
<dbReference type="InParanoid" id="A0A067M3G4"/>
<dbReference type="GO" id="GO:0006260">
    <property type="term" value="P:DNA replication"/>
    <property type="evidence" value="ECO:0007669"/>
    <property type="project" value="UniProtKB-KW"/>
</dbReference>
<protein>
    <recommendedName>
        <fullName evidence="6">Sister chromatid cohesion protein DCC1</fullName>
    </recommendedName>
</protein>
<evidence type="ECO:0000313" key="5">
    <source>
        <dbReference type="Proteomes" id="UP000027195"/>
    </source>
</evidence>
<dbReference type="HOGENOM" id="CLU_034504_0_0_1"/>
<evidence type="ECO:0000256" key="1">
    <source>
        <dbReference type="ARBA" id="ARBA00007017"/>
    </source>
</evidence>
<evidence type="ECO:0000313" key="4">
    <source>
        <dbReference type="EMBL" id="KDQ10109.1"/>
    </source>
</evidence>
<accession>A0A067M3G4</accession>
<dbReference type="Proteomes" id="UP000027195">
    <property type="component" value="Unassembled WGS sequence"/>
</dbReference>
<keyword evidence="5" id="KW-1185">Reference proteome</keyword>
<dbReference type="STRING" id="930990.A0A067M3G4"/>
<evidence type="ECO:0000256" key="3">
    <source>
        <dbReference type="SAM" id="MobiDB-lite"/>
    </source>
</evidence>
<dbReference type="Pfam" id="PF09724">
    <property type="entry name" value="Dcc1"/>
    <property type="match status" value="1"/>
</dbReference>
<sequence length="388" mass="43404">MSSESEVTIRFPTISELVAVPNNTYRLLELPPDLCKLIESSDDSFSLSIKGHATDDAVLCTATKTYTLRSVSISNSLLILSAPDPTSSDDECVVVRDELHEILELAPTVPKLDRLYVLLRGCEYKEDEEEVIDDPMDEDEDDSGEPKRTRYTYDDIRDAIQASDAELDKIIRESYILRVNGYLRPLPLPLLTHIIVLILTSITSSSLSSTSVPVPSLLRTLDLEHEIPSHIALQVMEWFGPVSGGSGAGGKWKMDAKQIVRQVGIGMLSTHRDEPIAEDAFLAEWKTKVGDAFEEYVDLSLLLGNYLPSNPPQPPTVLYFPLSSLSPVVTQRFSDLFLTRPKWRAQDLMPFLQDVAIDGKERDKMLLKYCRSTTDGSGCVWYTSKLKF</sequence>
<organism evidence="4 5">
    <name type="scientific">Botryobasidium botryosum (strain FD-172 SS1)</name>
    <dbReference type="NCBI Taxonomy" id="930990"/>
    <lineage>
        <taxon>Eukaryota</taxon>
        <taxon>Fungi</taxon>
        <taxon>Dikarya</taxon>
        <taxon>Basidiomycota</taxon>
        <taxon>Agaricomycotina</taxon>
        <taxon>Agaricomycetes</taxon>
        <taxon>Cantharellales</taxon>
        <taxon>Botryobasidiaceae</taxon>
        <taxon>Botryobasidium</taxon>
    </lineage>
</organism>
<dbReference type="FunCoup" id="A0A067M3G4">
    <property type="interactions" value="279"/>
</dbReference>
<name>A0A067M3G4_BOTB1</name>
<gene>
    <name evidence="4" type="ORF">BOTBODRAFT_36540</name>
</gene>
<proteinExistence type="inferred from homology"/>
<dbReference type="GO" id="GO:0031390">
    <property type="term" value="C:Ctf18 RFC-like complex"/>
    <property type="evidence" value="ECO:0007669"/>
    <property type="project" value="InterPro"/>
</dbReference>
<feature type="compositionally biased region" description="Acidic residues" evidence="3">
    <location>
        <begin position="129"/>
        <end position="143"/>
    </location>
</feature>
<evidence type="ECO:0008006" key="6">
    <source>
        <dbReference type="Google" id="ProtNLM"/>
    </source>
</evidence>
<dbReference type="AlphaFoldDB" id="A0A067M3G4"/>
<dbReference type="OrthoDB" id="276989at2759"/>
<feature type="region of interest" description="Disordered" evidence="3">
    <location>
        <begin position="129"/>
        <end position="149"/>
    </location>
</feature>
<evidence type="ECO:0000256" key="2">
    <source>
        <dbReference type="ARBA" id="ARBA00022705"/>
    </source>
</evidence>
<dbReference type="EMBL" id="KL198071">
    <property type="protein sequence ID" value="KDQ10109.1"/>
    <property type="molecule type" value="Genomic_DNA"/>
</dbReference>
<dbReference type="PANTHER" id="PTHR13395:SF6">
    <property type="entry name" value="SISTER CHROMATID COHESION PROTEIN DCC1"/>
    <property type="match status" value="1"/>
</dbReference>
<dbReference type="GO" id="GO:0000775">
    <property type="term" value="C:chromosome, centromeric region"/>
    <property type="evidence" value="ECO:0007669"/>
    <property type="project" value="TreeGrafter"/>
</dbReference>
<dbReference type="GO" id="GO:0034088">
    <property type="term" value="P:maintenance of mitotic sister chromatid cohesion"/>
    <property type="evidence" value="ECO:0007669"/>
    <property type="project" value="TreeGrafter"/>
</dbReference>
<dbReference type="GO" id="GO:0000785">
    <property type="term" value="C:chromatin"/>
    <property type="evidence" value="ECO:0007669"/>
    <property type="project" value="TreeGrafter"/>
</dbReference>
<keyword evidence="2" id="KW-0235">DNA replication</keyword>